<comment type="similarity">
    <text evidence="5">Belongs to the class-III pyridoxal-phosphate-dependent aminotransferase family. ArgD subfamily.</text>
</comment>
<evidence type="ECO:0000313" key="6">
    <source>
        <dbReference type="EMBL" id="HIS47370.1"/>
    </source>
</evidence>
<reference evidence="6" key="1">
    <citation type="submission" date="2020-10" db="EMBL/GenBank/DDBJ databases">
        <authorList>
            <person name="Gilroy R."/>
        </authorList>
    </citation>
    <scope>NUCLEOTIDE SEQUENCE</scope>
    <source>
        <strain evidence="6">CHK178-757</strain>
    </source>
</reference>
<dbReference type="EC" id="2.6.1.11" evidence="5"/>
<keyword evidence="3 5" id="KW-0808">Transferase</keyword>
<dbReference type="HAMAP" id="MF_01107">
    <property type="entry name" value="ArgD_aminotrans_3"/>
    <property type="match status" value="1"/>
</dbReference>
<dbReference type="FunFam" id="3.40.640.10:FF:000004">
    <property type="entry name" value="Acetylornithine aminotransferase"/>
    <property type="match status" value="1"/>
</dbReference>
<dbReference type="InterPro" id="IPR005814">
    <property type="entry name" value="Aminotrans_3"/>
</dbReference>
<dbReference type="PROSITE" id="PS00600">
    <property type="entry name" value="AA_TRANSFER_CLASS_3"/>
    <property type="match status" value="1"/>
</dbReference>
<evidence type="ECO:0000256" key="5">
    <source>
        <dbReference type="HAMAP-Rule" id="MF_01107"/>
    </source>
</evidence>
<dbReference type="InterPro" id="IPR004636">
    <property type="entry name" value="AcOrn/SuccOrn_fam"/>
</dbReference>
<feature type="binding site" evidence="5">
    <location>
        <position position="141"/>
    </location>
    <ligand>
        <name>N(2)-acetyl-L-ornithine</name>
        <dbReference type="ChEBI" id="CHEBI:57805"/>
    </ligand>
</feature>
<comment type="pathway">
    <text evidence="5">Amino-acid biosynthesis; L-arginine biosynthesis; N(2)-acetyl-L-ornithine from L-glutamate: step 4/4.</text>
</comment>
<dbReference type="Gene3D" id="3.40.640.10">
    <property type="entry name" value="Type I PLP-dependent aspartate aminotransferase-like (Major domain)"/>
    <property type="match status" value="1"/>
</dbReference>
<evidence type="ECO:0000256" key="3">
    <source>
        <dbReference type="ARBA" id="ARBA00022679"/>
    </source>
</evidence>
<dbReference type="EMBL" id="DVIT01000027">
    <property type="protein sequence ID" value="HIS47370.1"/>
    <property type="molecule type" value="Genomic_DNA"/>
</dbReference>
<feature type="binding site" evidence="5">
    <location>
        <position position="282"/>
    </location>
    <ligand>
        <name>pyridoxal 5'-phosphate</name>
        <dbReference type="ChEBI" id="CHEBI:597326"/>
    </ligand>
</feature>
<dbReference type="GO" id="GO:0042802">
    <property type="term" value="F:identical protein binding"/>
    <property type="evidence" value="ECO:0007669"/>
    <property type="project" value="TreeGrafter"/>
</dbReference>
<dbReference type="GO" id="GO:0006526">
    <property type="term" value="P:L-arginine biosynthetic process"/>
    <property type="evidence" value="ECO:0007669"/>
    <property type="project" value="UniProtKB-UniRule"/>
</dbReference>
<dbReference type="PANTHER" id="PTHR11986:SF79">
    <property type="entry name" value="ACETYLORNITHINE AMINOTRANSFERASE, MITOCHONDRIAL"/>
    <property type="match status" value="1"/>
</dbReference>
<dbReference type="NCBIfam" id="TIGR00707">
    <property type="entry name" value="argD"/>
    <property type="match status" value="1"/>
</dbReference>
<dbReference type="AlphaFoldDB" id="A0A9D1JRH9"/>
<protein>
    <recommendedName>
        <fullName evidence="5">Acetylornithine aminotransferase</fullName>
        <shortName evidence="5">ACOAT</shortName>
        <ecNumber evidence="5">2.6.1.11</ecNumber>
    </recommendedName>
</protein>
<keyword evidence="1 5" id="KW-0032">Aminotransferase</keyword>
<dbReference type="InterPro" id="IPR015421">
    <property type="entry name" value="PyrdxlP-dep_Trfase_major"/>
</dbReference>
<reference evidence="6" key="2">
    <citation type="journal article" date="2021" name="PeerJ">
        <title>Extensive microbial diversity within the chicken gut microbiome revealed by metagenomics and culture.</title>
        <authorList>
            <person name="Gilroy R."/>
            <person name="Ravi A."/>
            <person name="Getino M."/>
            <person name="Pursley I."/>
            <person name="Horton D.L."/>
            <person name="Alikhan N.F."/>
            <person name="Baker D."/>
            <person name="Gharbi K."/>
            <person name="Hall N."/>
            <person name="Watson M."/>
            <person name="Adriaenssens E.M."/>
            <person name="Foster-Nyarko E."/>
            <person name="Jarju S."/>
            <person name="Secka A."/>
            <person name="Antonio M."/>
            <person name="Oren A."/>
            <person name="Chaudhuri R.R."/>
            <person name="La Ragione R."/>
            <person name="Hildebrand F."/>
            <person name="Pallen M.J."/>
        </authorList>
    </citation>
    <scope>NUCLEOTIDE SEQUENCE</scope>
    <source>
        <strain evidence="6">CHK178-757</strain>
    </source>
</reference>
<comment type="subunit">
    <text evidence="5">Homodimer.</text>
</comment>
<comment type="miscellaneous">
    <text evidence="5">May also have succinyldiaminopimelate aminotransferase activity, thus carrying out the corresponding step in lysine biosynthesis.</text>
</comment>
<gene>
    <name evidence="5" type="primary">argD</name>
    <name evidence="6" type="ORF">IAB46_07420</name>
</gene>
<evidence type="ECO:0000256" key="1">
    <source>
        <dbReference type="ARBA" id="ARBA00022576"/>
    </source>
</evidence>
<name>A0A9D1JRH9_9FIRM</name>
<dbReference type="Proteomes" id="UP000823927">
    <property type="component" value="Unassembled WGS sequence"/>
</dbReference>
<keyword evidence="4 5" id="KW-0663">Pyridoxal phosphate</keyword>
<feature type="binding site" evidence="5">
    <location>
        <position position="281"/>
    </location>
    <ligand>
        <name>N(2)-acetyl-L-ornithine</name>
        <dbReference type="ChEBI" id="CHEBI:57805"/>
    </ligand>
</feature>
<dbReference type="InterPro" id="IPR050103">
    <property type="entry name" value="Class-III_PLP-dep_AT"/>
</dbReference>
<proteinExistence type="inferred from homology"/>
<organism evidence="6 7">
    <name type="scientific">Candidatus Scybalocola faecigallinarum</name>
    <dbReference type="NCBI Taxonomy" id="2840941"/>
    <lineage>
        <taxon>Bacteria</taxon>
        <taxon>Bacillati</taxon>
        <taxon>Bacillota</taxon>
        <taxon>Clostridia</taxon>
        <taxon>Lachnospirales</taxon>
        <taxon>Lachnospiraceae</taxon>
        <taxon>Lachnospiraceae incertae sedis</taxon>
        <taxon>Candidatus Scybalocola (ex Gilroy et al. 2021)</taxon>
    </lineage>
</organism>
<accession>A0A9D1JRH9</accession>
<feature type="binding site" evidence="5">
    <location>
        <position position="138"/>
    </location>
    <ligand>
        <name>pyridoxal 5'-phosphate</name>
        <dbReference type="ChEBI" id="CHEBI:597326"/>
    </ligand>
</feature>
<comment type="cofactor">
    <cofactor evidence="5">
        <name>pyridoxal 5'-phosphate</name>
        <dbReference type="ChEBI" id="CHEBI:597326"/>
    </cofactor>
    <text evidence="5">Binds 1 pyridoxal phosphate per subunit.</text>
</comment>
<dbReference type="Pfam" id="PF00202">
    <property type="entry name" value="Aminotran_3"/>
    <property type="match status" value="1"/>
</dbReference>
<dbReference type="NCBIfam" id="NF002325">
    <property type="entry name" value="PRK01278.1"/>
    <property type="match status" value="1"/>
</dbReference>
<evidence type="ECO:0000313" key="7">
    <source>
        <dbReference type="Proteomes" id="UP000823927"/>
    </source>
</evidence>
<comment type="caution">
    <text evidence="6">The sequence shown here is derived from an EMBL/GenBank/DDBJ whole genome shotgun (WGS) entry which is preliminary data.</text>
</comment>
<sequence>MKTNEYMELGEKYILHTYNRYPVVFEKGEGVYLYDVEGKKYLDFAAGIAVFALGYGNKAYNDALKDQIDKIIHTSNLYYNVPAVEAAEKVAKATGLSKVFFTNSGTEAIEGAIKAARKYAWLKDHSTDHEIIAMNNSFHGRSMGALSVTGNSHYQEPFKPLIGGIKFADFNDLDSVKAQVTDKTCAIILEPVQGEGGIYPADPDFLKGLRQLCDEKDILLIFDEIQCGMGRTGTMFACQAYGILPDIMTCAKALGCGIPVGAFVLNEKTAAASLVPGDHGTTYGGNPLACAAVNKVFELFETEHILENVKTTGAYLEEKLDALVQKHDCLKERRGRGLMQGIVVEGRPVGEIVTKALENGLVVITAGTNVLRLVPPLVITPAHVDEMVEKLEKCL</sequence>
<dbReference type="GO" id="GO:0030170">
    <property type="term" value="F:pyridoxal phosphate binding"/>
    <property type="evidence" value="ECO:0007669"/>
    <property type="project" value="InterPro"/>
</dbReference>
<comment type="subcellular location">
    <subcellularLocation>
        <location evidence="5">Cytoplasm</location>
    </subcellularLocation>
</comment>
<dbReference type="GO" id="GO:0003992">
    <property type="term" value="F:N2-acetyl-L-ornithine:2-oxoglutarate 5-aminotransferase activity"/>
    <property type="evidence" value="ECO:0007669"/>
    <property type="project" value="UniProtKB-UniRule"/>
</dbReference>
<keyword evidence="5" id="KW-0963">Cytoplasm</keyword>
<dbReference type="PIRSF" id="PIRSF000521">
    <property type="entry name" value="Transaminase_4ab_Lys_Orn"/>
    <property type="match status" value="1"/>
</dbReference>
<evidence type="ECO:0000256" key="2">
    <source>
        <dbReference type="ARBA" id="ARBA00022605"/>
    </source>
</evidence>
<dbReference type="InterPro" id="IPR015424">
    <property type="entry name" value="PyrdxlP-dep_Trfase"/>
</dbReference>
<dbReference type="GO" id="GO:0005737">
    <property type="term" value="C:cytoplasm"/>
    <property type="evidence" value="ECO:0007669"/>
    <property type="project" value="UniProtKB-SubCell"/>
</dbReference>
<dbReference type="CDD" id="cd00610">
    <property type="entry name" value="OAT_like"/>
    <property type="match status" value="1"/>
</dbReference>
<dbReference type="PANTHER" id="PTHR11986">
    <property type="entry name" value="AMINOTRANSFERASE CLASS III"/>
    <property type="match status" value="1"/>
</dbReference>
<keyword evidence="5" id="KW-0055">Arginine biosynthesis</keyword>
<dbReference type="SUPFAM" id="SSF53383">
    <property type="entry name" value="PLP-dependent transferases"/>
    <property type="match status" value="1"/>
</dbReference>
<dbReference type="Gene3D" id="3.90.1150.10">
    <property type="entry name" value="Aspartate Aminotransferase, domain 1"/>
    <property type="match status" value="1"/>
</dbReference>
<dbReference type="InterPro" id="IPR049704">
    <property type="entry name" value="Aminotrans_3_PPA_site"/>
</dbReference>
<dbReference type="InterPro" id="IPR015422">
    <property type="entry name" value="PyrdxlP-dep_Trfase_small"/>
</dbReference>
<comment type="catalytic activity">
    <reaction evidence="5">
        <text>N(2)-acetyl-L-ornithine + 2-oxoglutarate = N-acetyl-L-glutamate 5-semialdehyde + L-glutamate</text>
        <dbReference type="Rhea" id="RHEA:18049"/>
        <dbReference type="ChEBI" id="CHEBI:16810"/>
        <dbReference type="ChEBI" id="CHEBI:29123"/>
        <dbReference type="ChEBI" id="CHEBI:29985"/>
        <dbReference type="ChEBI" id="CHEBI:57805"/>
        <dbReference type="EC" id="2.6.1.11"/>
    </reaction>
</comment>
<keyword evidence="2 5" id="KW-0028">Amino-acid biosynthesis</keyword>
<feature type="binding site" evidence="5">
    <location>
        <begin position="223"/>
        <end position="226"/>
    </location>
    <ligand>
        <name>pyridoxal 5'-phosphate</name>
        <dbReference type="ChEBI" id="CHEBI:597326"/>
    </ligand>
</feature>
<evidence type="ECO:0000256" key="4">
    <source>
        <dbReference type="ARBA" id="ARBA00022898"/>
    </source>
</evidence>
<feature type="modified residue" description="N6-(pyridoxal phosphate)lysine" evidence="5">
    <location>
        <position position="252"/>
    </location>
</feature>
<feature type="binding site" evidence="5">
    <location>
        <begin position="105"/>
        <end position="106"/>
    </location>
    <ligand>
        <name>pyridoxal 5'-phosphate</name>
        <dbReference type="ChEBI" id="CHEBI:597326"/>
    </ligand>
</feature>